<dbReference type="InterPro" id="IPR043502">
    <property type="entry name" value="DNA/RNA_pol_sf"/>
</dbReference>
<protein>
    <recommendedName>
        <fullName evidence="3">Reverse transcriptase domain-containing protein</fullName>
    </recommendedName>
</protein>
<dbReference type="AlphaFoldDB" id="A0A0C2JIR5"/>
<gene>
    <name evidence="1" type="ORF">RF11_04021</name>
</gene>
<dbReference type="SUPFAM" id="SSF56672">
    <property type="entry name" value="DNA/RNA polymerases"/>
    <property type="match status" value="1"/>
</dbReference>
<accession>A0A0C2JIR5</accession>
<sequence>MEVVEELRRFSLTERLPSFFKIGSGCDKPGHIREVCMTKLPINRFSKMEIKRNTARTRLFMANSENNSNILRLDNIKGLLIDLNNLLGGNQDIQAQRDPRLTNLSSYIHKAINISCFSRDKTKAELDRLLEMKIVIVPTPDGSIRIVADFRDLLISQLNPHQHSILVVDDLLMKLSRKNIVFKDLPLKCYFSGTTRRRSKEFNGAPSIFQRYLESLLFDIPNWASFINDIAVSGSDVEDLLRSYERVSAALQENSAITDLAPVVRETFHVGRYCQKYIANFATKILACWRGIEVQSHPCVKFSANSSIKASGIALEHGNSEEAPHDMQSQPHAERSSLITRSGCCSFKARIQAKFRFTSALHEDVYEDEMKATTTNHQKVLPSSRPKNVLQRFCKKKATEFLETIIVIDETYGPKLWIRIRVDHPTNSQVSVRSPRSIRIFCLDEETEDAIRDAWRRLLPIPRIGDENRL</sequence>
<organism evidence="1 2">
    <name type="scientific">Thelohanellus kitauei</name>
    <name type="common">Myxosporean</name>
    <dbReference type="NCBI Taxonomy" id="669202"/>
    <lineage>
        <taxon>Eukaryota</taxon>
        <taxon>Metazoa</taxon>
        <taxon>Cnidaria</taxon>
        <taxon>Myxozoa</taxon>
        <taxon>Myxosporea</taxon>
        <taxon>Bivalvulida</taxon>
        <taxon>Platysporina</taxon>
        <taxon>Myxobolidae</taxon>
        <taxon>Thelohanellus</taxon>
    </lineage>
</organism>
<comment type="caution">
    <text evidence="1">The sequence shown here is derived from an EMBL/GenBank/DDBJ whole genome shotgun (WGS) entry which is preliminary data.</text>
</comment>
<dbReference type="Gene3D" id="3.30.70.270">
    <property type="match status" value="1"/>
</dbReference>
<dbReference type="EMBL" id="JWZT01002504">
    <property type="protein sequence ID" value="KII69248.1"/>
    <property type="molecule type" value="Genomic_DNA"/>
</dbReference>
<evidence type="ECO:0008006" key="3">
    <source>
        <dbReference type="Google" id="ProtNLM"/>
    </source>
</evidence>
<name>A0A0C2JIR5_THEKT</name>
<keyword evidence="2" id="KW-1185">Reference proteome</keyword>
<proteinExistence type="predicted"/>
<evidence type="ECO:0000313" key="2">
    <source>
        <dbReference type="Proteomes" id="UP000031668"/>
    </source>
</evidence>
<reference evidence="1 2" key="1">
    <citation type="journal article" date="2014" name="Genome Biol. Evol.">
        <title>The genome of the myxosporean Thelohanellus kitauei shows adaptations to nutrient acquisition within its fish host.</title>
        <authorList>
            <person name="Yang Y."/>
            <person name="Xiong J."/>
            <person name="Zhou Z."/>
            <person name="Huo F."/>
            <person name="Miao W."/>
            <person name="Ran C."/>
            <person name="Liu Y."/>
            <person name="Zhang J."/>
            <person name="Feng J."/>
            <person name="Wang M."/>
            <person name="Wang M."/>
            <person name="Wang L."/>
            <person name="Yao B."/>
        </authorList>
    </citation>
    <scope>NUCLEOTIDE SEQUENCE [LARGE SCALE GENOMIC DNA]</scope>
    <source>
        <strain evidence="1">Wuqing</strain>
    </source>
</reference>
<dbReference type="Proteomes" id="UP000031668">
    <property type="component" value="Unassembled WGS sequence"/>
</dbReference>
<dbReference type="InterPro" id="IPR043128">
    <property type="entry name" value="Rev_trsase/Diguanyl_cyclase"/>
</dbReference>
<evidence type="ECO:0000313" key="1">
    <source>
        <dbReference type="EMBL" id="KII69248.1"/>
    </source>
</evidence>